<protein>
    <submittedName>
        <fullName evidence="2">Uncharacterized protein</fullName>
    </submittedName>
</protein>
<proteinExistence type="predicted"/>
<organism evidence="2 3">
    <name type="scientific">Flavobacterium frigidarium</name>
    <dbReference type="NCBI Taxonomy" id="99286"/>
    <lineage>
        <taxon>Bacteria</taxon>
        <taxon>Pseudomonadati</taxon>
        <taxon>Bacteroidota</taxon>
        <taxon>Flavobacteriia</taxon>
        <taxon>Flavobacteriales</taxon>
        <taxon>Flavobacteriaceae</taxon>
        <taxon>Flavobacterium</taxon>
    </lineage>
</organism>
<evidence type="ECO:0000256" key="1">
    <source>
        <dbReference type="SAM" id="Coils"/>
    </source>
</evidence>
<keyword evidence="3" id="KW-1185">Reference proteome</keyword>
<gene>
    <name evidence="2" type="ORF">QO192_12655</name>
</gene>
<dbReference type="EMBL" id="JASMRN010000010">
    <property type="protein sequence ID" value="MEZ7516128.1"/>
    <property type="molecule type" value="Genomic_DNA"/>
</dbReference>
<name>A0ABV4KEQ0_9FLAO</name>
<dbReference type="Proteomes" id="UP001568894">
    <property type="component" value="Unassembled WGS sequence"/>
</dbReference>
<reference evidence="2 3" key="1">
    <citation type="submission" date="2023-05" db="EMBL/GenBank/DDBJ databases">
        <title>Adaptations of aquatic viruses from atmosphere-close ecosystems of the Central Arctic Ocean.</title>
        <authorList>
            <person name="Rahlff J."/>
            <person name="Holmfeldt K."/>
        </authorList>
    </citation>
    <scope>NUCLEOTIDE SEQUENCE [LARGE SCALE GENOMIC DNA]</scope>
    <source>
        <strain evidence="2 3">Arc14</strain>
    </source>
</reference>
<evidence type="ECO:0000313" key="3">
    <source>
        <dbReference type="Proteomes" id="UP001568894"/>
    </source>
</evidence>
<sequence length="223" mass="26212">MPKTASIFLIFFVFASCKYKENSWLNNYKEIKCKYAKIEELRRNDSLNKINKLGKELAEIKTEISKIDKPIIEELANLENSRSEIVVEYLSKSNQIIDQQTDKFGHNSTPEFEKKLSQNEKEANSKTKVFENKIEFLNQKLAENNKYQELKAKEGKIKSEIAEEYISIKEKYSKQLENLQYDLNYLNAQFKKLTSNLNTQELKTLTKKRDSIKQNPCNFTIKN</sequence>
<keyword evidence="1" id="KW-0175">Coiled coil</keyword>
<comment type="caution">
    <text evidence="2">The sequence shown here is derived from an EMBL/GenBank/DDBJ whole genome shotgun (WGS) entry which is preliminary data.</text>
</comment>
<accession>A0ABV4KEQ0</accession>
<dbReference type="RefSeq" id="WP_141824932.1">
    <property type="nucleotide sequence ID" value="NZ_JASMRN010000010.1"/>
</dbReference>
<feature type="coiled-coil region" evidence="1">
    <location>
        <begin position="169"/>
        <end position="196"/>
    </location>
</feature>
<dbReference type="PROSITE" id="PS51257">
    <property type="entry name" value="PROKAR_LIPOPROTEIN"/>
    <property type="match status" value="1"/>
</dbReference>
<evidence type="ECO:0000313" key="2">
    <source>
        <dbReference type="EMBL" id="MEZ7516128.1"/>
    </source>
</evidence>